<gene>
    <name evidence="2" type="ORF">A3I30_02880</name>
</gene>
<name>A0A1F5CBF8_9BACT</name>
<dbReference type="AlphaFoldDB" id="A0A1F5CBF8"/>
<evidence type="ECO:0000256" key="1">
    <source>
        <dbReference type="SAM" id="MobiDB-lite"/>
    </source>
</evidence>
<feature type="compositionally biased region" description="Basic and acidic residues" evidence="1">
    <location>
        <begin position="48"/>
        <end position="62"/>
    </location>
</feature>
<reference evidence="2 3" key="1">
    <citation type="journal article" date="2016" name="Nat. Commun.">
        <title>Thousands of microbial genomes shed light on interconnected biogeochemical processes in an aquifer system.</title>
        <authorList>
            <person name="Anantharaman K."/>
            <person name="Brown C.T."/>
            <person name="Hug L.A."/>
            <person name="Sharon I."/>
            <person name="Castelle C.J."/>
            <person name="Probst A.J."/>
            <person name="Thomas B.C."/>
            <person name="Singh A."/>
            <person name="Wilkins M.J."/>
            <person name="Karaoz U."/>
            <person name="Brodie E.L."/>
            <person name="Williams K.H."/>
            <person name="Hubbard S.S."/>
            <person name="Banfield J.F."/>
        </authorList>
    </citation>
    <scope>NUCLEOTIDE SEQUENCE [LARGE SCALE GENOMIC DNA]</scope>
</reference>
<dbReference type="Proteomes" id="UP000177197">
    <property type="component" value="Unassembled WGS sequence"/>
</dbReference>
<accession>A0A1F5CBF8</accession>
<dbReference type="EMBL" id="MEYV01000011">
    <property type="protein sequence ID" value="OGD40187.1"/>
    <property type="molecule type" value="Genomic_DNA"/>
</dbReference>
<evidence type="ECO:0000313" key="3">
    <source>
        <dbReference type="Proteomes" id="UP000177197"/>
    </source>
</evidence>
<proteinExistence type="predicted"/>
<evidence type="ECO:0000313" key="2">
    <source>
        <dbReference type="EMBL" id="OGD40187.1"/>
    </source>
</evidence>
<protein>
    <submittedName>
        <fullName evidence="2">Uncharacterized protein</fullName>
    </submittedName>
</protein>
<comment type="caution">
    <text evidence="2">The sequence shown here is derived from an EMBL/GenBank/DDBJ whole genome shotgun (WGS) entry which is preliminary data.</text>
</comment>
<feature type="region of interest" description="Disordered" evidence="1">
    <location>
        <begin position="46"/>
        <end position="81"/>
    </location>
</feature>
<organism evidence="2 3">
    <name type="scientific">Candidatus Azambacteria bacterium RIFCSPLOWO2_02_FULL_44_14</name>
    <dbReference type="NCBI Taxonomy" id="1797306"/>
    <lineage>
        <taxon>Bacteria</taxon>
        <taxon>Candidatus Azamiibacteriota</taxon>
    </lineage>
</organism>
<sequence>MNFSELKKLMGENGRLVIVENDKAAYVVLTAREFLALPASVKLSAGSETRREWQGNEPENKITKSVSKPELTAGKKSPTSFANFEDTGEALGLQDITFEDLGIDELPE</sequence>